<reference evidence="9 10" key="1">
    <citation type="submission" date="2024-04" db="EMBL/GenBank/DDBJ databases">
        <authorList>
            <person name="Wu Y.S."/>
            <person name="Zhang L."/>
        </authorList>
    </citation>
    <scope>NUCLEOTIDE SEQUENCE [LARGE SCALE GENOMIC DNA]</scope>
    <source>
        <strain evidence="9 10">KG-01</strain>
    </source>
</reference>
<comment type="caution">
    <text evidence="9">The sequence shown here is derived from an EMBL/GenBank/DDBJ whole genome shotgun (WGS) entry which is preliminary data.</text>
</comment>
<gene>
    <name evidence="9" type="ORF">AAF454_12090</name>
</gene>
<evidence type="ECO:0000256" key="2">
    <source>
        <dbReference type="ARBA" id="ARBA00022723"/>
    </source>
</evidence>
<dbReference type="PRINTS" id="PR01166">
    <property type="entry name" value="CYCOXIDASEII"/>
</dbReference>
<evidence type="ECO:0000313" key="10">
    <source>
        <dbReference type="Proteomes" id="UP001398420"/>
    </source>
</evidence>
<evidence type="ECO:0000259" key="8">
    <source>
        <dbReference type="PROSITE" id="PS50857"/>
    </source>
</evidence>
<feature type="transmembrane region" description="Helical" evidence="7">
    <location>
        <begin position="9"/>
        <end position="30"/>
    </location>
</feature>
<keyword evidence="7" id="KW-0472">Membrane</keyword>
<evidence type="ECO:0000256" key="3">
    <source>
        <dbReference type="ARBA" id="ARBA00023008"/>
    </source>
</evidence>
<evidence type="ECO:0000256" key="7">
    <source>
        <dbReference type="SAM" id="Phobius"/>
    </source>
</evidence>
<evidence type="ECO:0000256" key="1">
    <source>
        <dbReference type="ARBA" id="ARBA00004196"/>
    </source>
</evidence>
<dbReference type="RefSeq" id="WP_068454265.1">
    <property type="nucleotide sequence ID" value="NZ_JALKQX010000001.1"/>
</dbReference>
<dbReference type="InterPro" id="IPR034214">
    <property type="entry name" value="Ba3_CcO_II_C"/>
</dbReference>
<protein>
    <recommendedName>
        <fullName evidence="5">Cytochrome aa3 subunit 2</fullName>
    </recommendedName>
</protein>
<dbReference type="Proteomes" id="UP001398420">
    <property type="component" value="Unassembled WGS sequence"/>
</dbReference>
<dbReference type="SUPFAM" id="SSF49503">
    <property type="entry name" value="Cupredoxins"/>
    <property type="match status" value="1"/>
</dbReference>
<proteinExistence type="predicted"/>
<keyword evidence="10" id="KW-1185">Reference proteome</keyword>
<comment type="catalytic activity">
    <reaction evidence="6">
        <text>4 Fe(II)-[cytochrome c] + O2 + 8 H(+)(in) = 4 Fe(III)-[cytochrome c] + 2 H2O + 4 H(+)(out)</text>
        <dbReference type="Rhea" id="RHEA:11436"/>
        <dbReference type="Rhea" id="RHEA-COMP:10350"/>
        <dbReference type="Rhea" id="RHEA-COMP:14399"/>
        <dbReference type="ChEBI" id="CHEBI:15377"/>
        <dbReference type="ChEBI" id="CHEBI:15378"/>
        <dbReference type="ChEBI" id="CHEBI:15379"/>
        <dbReference type="ChEBI" id="CHEBI:29033"/>
        <dbReference type="ChEBI" id="CHEBI:29034"/>
        <dbReference type="EC" id="7.1.1.9"/>
    </reaction>
</comment>
<dbReference type="InterPro" id="IPR051403">
    <property type="entry name" value="NosZ/Cyto_c_oxidase_sub2"/>
</dbReference>
<keyword evidence="3" id="KW-0186">Copper</keyword>
<organism evidence="9 10">
    <name type="scientific">Kurthia gibsonii</name>
    <dbReference type="NCBI Taxonomy" id="33946"/>
    <lineage>
        <taxon>Bacteria</taxon>
        <taxon>Bacillati</taxon>
        <taxon>Bacillota</taxon>
        <taxon>Bacilli</taxon>
        <taxon>Bacillales</taxon>
        <taxon>Caryophanaceae</taxon>
        <taxon>Kurthia</taxon>
    </lineage>
</organism>
<evidence type="ECO:0000256" key="4">
    <source>
        <dbReference type="ARBA" id="ARBA00024688"/>
    </source>
</evidence>
<comment type="subcellular location">
    <subcellularLocation>
        <location evidence="1">Cell envelope</location>
    </subcellularLocation>
</comment>
<dbReference type="Gene3D" id="2.60.40.420">
    <property type="entry name" value="Cupredoxins - blue copper proteins"/>
    <property type="match status" value="1"/>
</dbReference>
<keyword evidence="7" id="KW-1133">Transmembrane helix</keyword>
<dbReference type="Pfam" id="PF00116">
    <property type="entry name" value="COX2"/>
    <property type="match status" value="1"/>
</dbReference>
<dbReference type="PANTHER" id="PTHR42838:SF2">
    <property type="entry name" value="NITROUS-OXIDE REDUCTASE"/>
    <property type="match status" value="1"/>
</dbReference>
<evidence type="ECO:0000256" key="6">
    <source>
        <dbReference type="ARBA" id="ARBA00047816"/>
    </source>
</evidence>
<evidence type="ECO:0000256" key="5">
    <source>
        <dbReference type="ARBA" id="ARBA00031399"/>
    </source>
</evidence>
<dbReference type="CDD" id="cd13913">
    <property type="entry name" value="ba3_CcO_II_C"/>
    <property type="match status" value="1"/>
</dbReference>
<dbReference type="InterPro" id="IPR001505">
    <property type="entry name" value="Copper_CuA"/>
</dbReference>
<dbReference type="InterPro" id="IPR008972">
    <property type="entry name" value="Cupredoxin"/>
</dbReference>
<name>A0ABU9LMC8_9BACL</name>
<feature type="domain" description="Cytochrome oxidase subunit II copper A binding" evidence="8">
    <location>
        <begin position="55"/>
        <end position="160"/>
    </location>
</feature>
<dbReference type="PROSITE" id="PS00078">
    <property type="entry name" value="COX2"/>
    <property type="match status" value="1"/>
</dbReference>
<comment type="function">
    <text evidence="4">Subunits I and II form the functional core of the enzyme complex. Electrons originating in cytochrome c are transferred via heme a and Cu(A) to the binuclear center formed by heme a3 and Cu(B).</text>
</comment>
<dbReference type="PROSITE" id="PS50857">
    <property type="entry name" value="COX2_CUA"/>
    <property type="match status" value="1"/>
</dbReference>
<dbReference type="EMBL" id="JBCEWA010000009">
    <property type="protein sequence ID" value="MEL5989145.1"/>
    <property type="molecule type" value="Genomic_DNA"/>
</dbReference>
<evidence type="ECO:0000313" key="9">
    <source>
        <dbReference type="EMBL" id="MEL5989145.1"/>
    </source>
</evidence>
<keyword evidence="7" id="KW-0812">Transmembrane</keyword>
<dbReference type="InterPro" id="IPR002429">
    <property type="entry name" value="CcO_II-like_C"/>
</dbReference>
<accession>A0ABU9LMC8</accession>
<sequence length="160" mass="17926">MHLHKYEKYWLMFGIGSLIVFLLITGLMALNNSHETPNSQKTINPEKVSEIAPFNKPGVHKVAGKDWDYEVVVVASAFLYEPSEIKIPVNSKVKFIATSKDVVHGFEIAKTNINMMLEPGHISEYTTTVNKKGEFLVVCNEYCGMGHAEMHATLKVVDSK</sequence>
<dbReference type="PANTHER" id="PTHR42838">
    <property type="entry name" value="CYTOCHROME C OXIDASE SUBUNIT II"/>
    <property type="match status" value="1"/>
</dbReference>
<keyword evidence="2" id="KW-0479">Metal-binding</keyword>